<dbReference type="Pfam" id="PF13545">
    <property type="entry name" value="HTH_Crp_2"/>
    <property type="match status" value="1"/>
</dbReference>
<dbReference type="CDD" id="cd00038">
    <property type="entry name" value="CAP_ED"/>
    <property type="match status" value="1"/>
</dbReference>
<dbReference type="AlphaFoldDB" id="A0A0P6XI19"/>
<dbReference type="InterPro" id="IPR000595">
    <property type="entry name" value="cNMP-bd_dom"/>
</dbReference>
<dbReference type="EMBL" id="LGKP01000046">
    <property type="protein sequence ID" value="KPL79495.1"/>
    <property type="molecule type" value="Genomic_DNA"/>
</dbReference>
<evidence type="ECO:0000256" key="1">
    <source>
        <dbReference type="ARBA" id="ARBA00023015"/>
    </source>
</evidence>
<dbReference type="GO" id="GO:0003677">
    <property type="term" value="F:DNA binding"/>
    <property type="evidence" value="ECO:0007669"/>
    <property type="project" value="UniProtKB-KW"/>
</dbReference>
<dbReference type="SMART" id="SM00100">
    <property type="entry name" value="cNMP"/>
    <property type="match status" value="1"/>
</dbReference>
<dbReference type="PANTHER" id="PTHR24567">
    <property type="entry name" value="CRP FAMILY TRANSCRIPTIONAL REGULATORY PROTEIN"/>
    <property type="match status" value="1"/>
</dbReference>
<dbReference type="InterPro" id="IPR018490">
    <property type="entry name" value="cNMP-bd_dom_sf"/>
</dbReference>
<evidence type="ECO:0000259" key="4">
    <source>
        <dbReference type="PROSITE" id="PS50042"/>
    </source>
</evidence>
<dbReference type="SUPFAM" id="SSF46785">
    <property type="entry name" value="Winged helix' DNA-binding domain"/>
    <property type="match status" value="1"/>
</dbReference>
<accession>A0A0P6XI19</accession>
<keyword evidence="3" id="KW-0804">Transcription</keyword>
<dbReference type="PROSITE" id="PS51063">
    <property type="entry name" value="HTH_CRP_2"/>
    <property type="match status" value="1"/>
</dbReference>
<feature type="domain" description="HTH crp-type" evidence="5">
    <location>
        <begin position="146"/>
        <end position="214"/>
    </location>
</feature>
<dbReference type="SMART" id="SM00419">
    <property type="entry name" value="HTH_CRP"/>
    <property type="match status" value="1"/>
</dbReference>
<dbReference type="GO" id="GO:0005829">
    <property type="term" value="C:cytosol"/>
    <property type="evidence" value="ECO:0007669"/>
    <property type="project" value="TreeGrafter"/>
</dbReference>
<dbReference type="Gene3D" id="1.10.10.10">
    <property type="entry name" value="Winged helix-like DNA-binding domain superfamily/Winged helix DNA-binding domain"/>
    <property type="match status" value="1"/>
</dbReference>
<dbReference type="InterPro" id="IPR012318">
    <property type="entry name" value="HTH_CRP"/>
</dbReference>
<dbReference type="Gene3D" id="2.60.120.10">
    <property type="entry name" value="Jelly Rolls"/>
    <property type="match status" value="1"/>
</dbReference>
<name>A0A0P6XI19_9CHLR</name>
<evidence type="ECO:0008006" key="8">
    <source>
        <dbReference type="Google" id="ProtNLM"/>
    </source>
</evidence>
<dbReference type="InterPro" id="IPR014710">
    <property type="entry name" value="RmlC-like_jellyroll"/>
</dbReference>
<evidence type="ECO:0000313" key="6">
    <source>
        <dbReference type="EMBL" id="KPL79495.1"/>
    </source>
</evidence>
<keyword evidence="1" id="KW-0805">Transcription regulation</keyword>
<evidence type="ECO:0000313" key="7">
    <source>
        <dbReference type="Proteomes" id="UP000050277"/>
    </source>
</evidence>
<dbReference type="PANTHER" id="PTHR24567:SF74">
    <property type="entry name" value="HTH-TYPE TRANSCRIPTIONAL REGULATOR ARCR"/>
    <property type="match status" value="1"/>
</dbReference>
<evidence type="ECO:0000256" key="3">
    <source>
        <dbReference type="ARBA" id="ARBA00023163"/>
    </source>
</evidence>
<feature type="domain" description="Cyclic nucleotide-binding" evidence="4">
    <location>
        <begin position="12"/>
        <end position="132"/>
    </location>
</feature>
<protein>
    <recommendedName>
        <fullName evidence="8">Crp/Fnr family transcriptional regulator</fullName>
    </recommendedName>
</protein>
<dbReference type="SUPFAM" id="SSF51206">
    <property type="entry name" value="cAMP-binding domain-like"/>
    <property type="match status" value="1"/>
</dbReference>
<dbReference type="InterPro" id="IPR036390">
    <property type="entry name" value="WH_DNA-bd_sf"/>
</dbReference>
<proteinExistence type="predicted"/>
<evidence type="ECO:0000256" key="2">
    <source>
        <dbReference type="ARBA" id="ARBA00023125"/>
    </source>
</evidence>
<gene>
    <name evidence="6" type="ORF">SE18_26440</name>
</gene>
<dbReference type="Proteomes" id="UP000050277">
    <property type="component" value="Unassembled WGS sequence"/>
</dbReference>
<organism evidence="6 7">
    <name type="scientific">Herpetosiphon geysericola</name>
    <dbReference type="NCBI Taxonomy" id="70996"/>
    <lineage>
        <taxon>Bacteria</taxon>
        <taxon>Bacillati</taxon>
        <taxon>Chloroflexota</taxon>
        <taxon>Chloroflexia</taxon>
        <taxon>Herpetosiphonales</taxon>
        <taxon>Herpetosiphonaceae</taxon>
        <taxon>Herpetosiphon</taxon>
    </lineage>
</organism>
<dbReference type="RefSeq" id="WP_054537467.1">
    <property type="nucleotide sequence ID" value="NZ_LGKP01000046.1"/>
</dbReference>
<dbReference type="STRING" id="70996.SE18_26440"/>
<dbReference type="PROSITE" id="PS50042">
    <property type="entry name" value="CNMP_BINDING_3"/>
    <property type="match status" value="1"/>
</dbReference>
<evidence type="ECO:0000259" key="5">
    <source>
        <dbReference type="PROSITE" id="PS51063"/>
    </source>
</evidence>
<keyword evidence="7" id="KW-1185">Reference proteome</keyword>
<dbReference type="Pfam" id="PF00027">
    <property type="entry name" value="cNMP_binding"/>
    <property type="match status" value="1"/>
</dbReference>
<dbReference type="InterPro" id="IPR036388">
    <property type="entry name" value="WH-like_DNA-bd_sf"/>
</dbReference>
<reference evidence="6 7" key="1">
    <citation type="submission" date="2015-07" db="EMBL/GenBank/DDBJ databases">
        <title>Whole genome sequence of Herpetosiphon geysericola DSM 7119.</title>
        <authorList>
            <person name="Hemp J."/>
            <person name="Ward L.M."/>
            <person name="Pace L.A."/>
            <person name="Fischer W.W."/>
        </authorList>
    </citation>
    <scope>NUCLEOTIDE SEQUENCE [LARGE SCALE GENOMIC DNA]</scope>
    <source>
        <strain evidence="6 7">DSM 7119</strain>
    </source>
</reference>
<dbReference type="GO" id="GO:0003700">
    <property type="term" value="F:DNA-binding transcription factor activity"/>
    <property type="evidence" value="ECO:0007669"/>
    <property type="project" value="TreeGrafter"/>
</dbReference>
<dbReference type="OrthoDB" id="152439at2"/>
<comment type="caution">
    <text evidence="6">The sequence shown here is derived from an EMBL/GenBank/DDBJ whole genome shotgun (WGS) entry which is preliminary data.</text>
</comment>
<keyword evidence="2" id="KW-0238">DNA-binding</keyword>
<sequence length="222" mass="24450">MDRNALFAHVSFTRDLSPPIIAALSSHAYEQTVERGSIITLEGEPASAMYLLYSGRIKVVRHSIEGREHILHLVEANDHFNTVPMFREPRCPATSEALVSSQLLAIPREHIRQVAQQYPELALAILGEFANRLHSLVGLIENLALHTVNGRLARLLLQQASLAEHNPQLAPLTQAEMAAHIGSVREMVGRALKAFDAQGLIRLDRGMIDIIDPQGLAAQAEL</sequence>
<dbReference type="InterPro" id="IPR050397">
    <property type="entry name" value="Env_Response_Regulators"/>
</dbReference>